<dbReference type="STRING" id="931626.Awo_c20220"/>
<dbReference type="KEGG" id="awo:Awo_c20220"/>
<organism evidence="1 2">
    <name type="scientific">Acetobacterium woodii (strain ATCC 29683 / DSM 1030 / JCM 2381 / KCTC 1655 / WB1)</name>
    <dbReference type="NCBI Taxonomy" id="931626"/>
    <lineage>
        <taxon>Bacteria</taxon>
        <taxon>Bacillati</taxon>
        <taxon>Bacillota</taxon>
        <taxon>Clostridia</taxon>
        <taxon>Eubacteriales</taxon>
        <taxon>Eubacteriaceae</taxon>
        <taxon>Acetobacterium</taxon>
    </lineage>
</organism>
<dbReference type="EMBL" id="CP002987">
    <property type="protein sequence ID" value="AFA48800.1"/>
    <property type="molecule type" value="Genomic_DNA"/>
</dbReference>
<dbReference type="InterPro" id="IPR005358">
    <property type="entry name" value="Puta_zinc/iron-chelating_dom"/>
</dbReference>
<sequence length="215" mass="24042">MQNKQIISAGAFSSWLKEVRHSLMTEEGINVNCGDCNACCTSSYFIHIQPQETKTLAKINKQLLFPAPGLPKGNVLMGYDENGNCPMLLNNRCSIYKNRAITCRNYDCRVFTAAGIDPGDSDKSLIKKRTDRWQFEYPTATDLQEHLAVKNAAHFIKNHAHCFPNGAIPQTPSQLAILALKVYTVFLLDDVSSKKISDSKIAQLIVETNDLFENQ</sequence>
<accession>H6LKK8</accession>
<reference evidence="1 2" key="2">
    <citation type="journal article" date="2012" name="PLoS ONE">
        <title>An ancient pathway combining carbon dioxide fixation with the generation and utilization of a sodium ion gradient for ATP synthesis.</title>
        <authorList>
            <person name="Poehlein A."/>
            <person name="Schmidt S."/>
            <person name="Kaster A.K."/>
            <person name="Goenrich M."/>
            <person name="Vollmers J."/>
            <person name="Thurmer A."/>
            <person name="Bertsch J."/>
            <person name="Schuchmann K."/>
            <person name="Voigt B."/>
            <person name="Hecker M."/>
            <person name="Daniel R."/>
            <person name="Thauer R.K."/>
            <person name="Gottschalk G."/>
            <person name="Muller V."/>
        </authorList>
    </citation>
    <scope>NUCLEOTIDE SEQUENCE [LARGE SCALE GENOMIC DNA]</scope>
    <source>
        <strain evidence="2">ATCC 29683 / DSM 1030 / JCM 2381 / KCTC 1655 / WB1</strain>
    </source>
</reference>
<name>H6LKK8_ACEWD</name>
<evidence type="ECO:0000313" key="2">
    <source>
        <dbReference type="Proteomes" id="UP000007177"/>
    </source>
</evidence>
<gene>
    <name evidence="1" type="ordered locus">Awo_c20220</name>
</gene>
<protein>
    <recommendedName>
        <fullName evidence="3">YkgJ family cysteine cluster protein</fullName>
    </recommendedName>
</protein>
<dbReference type="HOGENOM" id="CLU_1336617_0_0_9"/>
<proteinExistence type="predicted"/>
<dbReference type="Pfam" id="PF03692">
    <property type="entry name" value="CxxCxxCC"/>
    <property type="match status" value="1"/>
</dbReference>
<reference evidence="2" key="1">
    <citation type="submission" date="2011-07" db="EMBL/GenBank/DDBJ databases">
        <title>Complete genome sequence of Acetobacterium woodii.</title>
        <authorList>
            <person name="Poehlein A."/>
            <person name="Schmidt S."/>
            <person name="Kaster A.-K."/>
            <person name="Goenrich M."/>
            <person name="Vollmers J."/>
            <person name="Thuermer A."/>
            <person name="Gottschalk G."/>
            <person name="Thauer R.K."/>
            <person name="Daniel R."/>
            <person name="Mueller V."/>
        </authorList>
    </citation>
    <scope>NUCLEOTIDE SEQUENCE [LARGE SCALE GENOMIC DNA]</scope>
    <source>
        <strain evidence="2">ATCC 29683 / DSM 1030 / JCM 2381 / KCTC 1655 / WB1</strain>
    </source>
</reference>
<dbReference type="RefSeq" id="WP_014356400.1">
    <property type="nucleotide sequence ID" value="NC_016894.1"/>
</dbReference>
<dbReference type="eggNOG" id="COG0727">
    <property type="taxonomic scope" value="Bacteria"/>
</dbReference>
<evidence type="ECO:0000313" key="1">
    <source>
        <dbReference type="EMBL" id="AFA48800.1"/>
    </source>
</evidence>
<keyword evidence="2" id="KW-1185">Reference proteome</keyword>
<dbReference type="OrthoDB" id="9810361at2"/>
<dbReference type="AlphaFoldDB" id="H6LKK8"/>
<evidence type="ECO:0008006" key="3">
    <source>
        <dbReference type="Google" id="ProtNLM"/>
    </source>
</evidence>
<dbReference type="Proteomes" id="UP000007177">
    <property type="component" value="Chromosome"/>
</dbReference>